<evidence type="ECO:0000256" key="2">
    <source>
        <dbReference type="ARBA" id="ARBA00004613"/>
    </source>
</evidence>
<evidence type="ECO:0000256" key="3">
    <source>
        <dbReference type="ARBA" id="ARBA00010781"/>
    </source>
</evidence>
<comment type="subcellular location">
    <subcellularLocation>
        <location evidence="2 10">Secreted</location>
    </subcellularLocation>
</comment>
<comment type="similarity">
    <text evidence="3 10">Belongs to the phytosulfokine family.</text>
</comment>
<reference evidence="12" key="1">
    <citation type="submission" date="2022-08" db="EMBL/GenBank/DDBJ databases">
        <authorList>
            <person name="Marques A."/>
        </authorList>
    </citation>
    <scope>NUCLEOTIDE SEQUENCE</scope>
    <source>
        <strain evidence="12">RhyPub2mFocal</strain>
        <tissue evidence="12">Leaves</tissue>
    </source>
</reference>
<dbReference type="Pfam" id="PF06404">
    <property type="entry name" value="PSK"/>
    <property type="match status" value="1"/>
</dbReference>
<comment type="PTM">
    <text evidence="10">PSK-alpha is produced by endopeptidase digestion. PSK-beta is produced from PSK-alpha by exopeptidase digestion.</text>
</comment>
<dbReference type="GO" id="GO:0008083">
    <property type="term" value="F:growth factor activity"/>
    <property type="evidence" value="ECO:0007669"/>
    <property type="project" value="UniProtKB-UniRule"/>
</dbReference>
<sequence length="140" mass="16063">MRDKEPLAKKFDEIRKQMTIWFTSHTPSSNQITFLITSPTHLHILTFLFLFLNLQPSHLPDTMKLKHISLLVVVLLVLLPLVCKGRPEPSDPKSTSSLDQVKVDEARVEKCEVGEGEEECLIRRTLVAHTDYIYTQGKHN</sequence>
<evidence type="ECO:0000256" key="10">
    <source>
        <dbReference type="RuleBase" id="RU368031"/>
    </source>
</evidence>
<dbReference type="AlphaFoldDB" id="A0AAV8HUV3"/>
<comment type="PTM">
    <text evidence="10">Sulfation is important for activity and for the binding to a putative membrane receptor.</text>
</comment>
<keyword evidence="13" id="KW-1185">Reference proteome</keyword>
<evidence type="ECO:0000313" key="12">
    <source>
        <dbReference type="EMBL" id="KAJ4819555.1"/>
    </source>
</evidence>
<dbReference type="EMBL" id="JAMFTS010000001">
    <property type="protein sequence ID" value="KAJ4819555.1"/>
    <property type="molecule type" value="Genomic_DNA"/>
</dbReference>
<keyword evidence="11" id="KW-0812">Transmembrane</keyword>
<accession>A0AAV8HUV3</accession>
<feature type="transmembrane region" description="Helical" evidence="11">
    <location>
        <begin position="32"/>
        <end position="53"/>
    </location>
</feature>
<dbReference type="Proteomes" id="UP001140206">
    <property type="component" value="Chromosome 1"/>
</dbReference>
<dbReference type="GO" id="GO:0030154">
    <property type="term" value="P:cell differentiation"/>
    <property type="evidence" value="ECO:0007669"/>
    <property type="project" value="UniProtKB-UniRule"/>
</dbReference>
<comment type="caution">
    <text evidence="12">The sequence shown here is derived from an EMBL/GenBank/DDBJ whole genome shotgun (WGS) entry which is preliminary data.</text>
</comment>
<evidence type="ECO:0000256" key="4">
    <source>
        <dbReference type="ARBA" id="ARBA00022473"/>
    </source>
</evidence>
<evidence type="ECO:0000256" key="1">
    <source>
        <dbReference type="ARBA" id="ARBA00003158"/>
    </source>
</evidence>
<name>A0AAV8HUV3_9POAL</name>
<keyword evidence="4 10" id="KW-0217">Developmental protein</keyword>
<evidence type="ECO:0000256" key="8">
    <source>
        <dbReference type="ARBA" id="ARBA00022782"/>
    </source>
</evidence>
<dbReference type="InterPro" id="IPR009438">
    <property type="entry name" value="Phytosulfokine"/>
</dbReference>
<proteinExistence type="inferred from homology"/>
<keyword evidence="7 10" id="KW-0732">Signal</keyword>
<evidence type="ECO:0000256" key="6">
    <source>
        <dbReference type="ARBA" id="ARBA00022641"/>
    </source>
</evidence>
<dbReference type="PANTHER" id="PTHR33285">
    <property type="entry name" value="PHYTOSULFOKINES 3"/>
    <property type="match status" value="1"/>
</dbReference>
<evidence type="ECO:0000256" key="9">
    <source>
        <dbReference type="ARBA" id="ARBA00023030"/>
    </source>
</evidence>
<evidence type="ECO:0000313" key="13">
    <source>
        <dbReference type="Proteomes" id="UP001140206"/>
    </source>
</evidence>
<protein>
    <recommendedName>
        <fullName evidence="10">Phytosulfokine</fullName>
    </recommendedName>
    <component>
        <recommendedName>
            <fullName evidence="10">Phytosulfokine-alpha</fullName>
            <shortName evidence="10">PSK-alpha</shortName>
            <shortName evidence="10">Phytosulfokine-a</shortName>
        </recommendedName>
    </component>
    <component>
        <recommendedName>
            <fullName evidence="10">Phytosulfokine-beta</fullName>
            <shortName evidence="10">PSK-beta</shortName>
            <shortName evidence="10">Phytosulfokine-b</shortName>
        </recommendedName>
    </component>
</protein>
<evidence type="ECO:0000256" key="11">
    <source>
        <dbReference type="SAM" id="Phobius"/>
    </source>
</evidence>
<keyword evidence="9 10" id="KW-0339">Growth factor</keyword>
<evidence type="ECO:0000256" key="7">
    <source>
        <dbReference type="ARBA" id="ARBA00022729"/>
    </source>
</evidence>
<keyword evidence="6 10" id="KW-0765">Sulfation</keyword>
<keyword evidence="8 10" id="KW-0221">Differentiation</keyword>
<keyword evidence="5 10" id="KW-0964">Secreted</keyword>
<keyword evidence="11" id="KW-0472">Membrane</keyword>
<dbReference type="PANTHER" id="PTHR33285:SF55">
    <property type="entry name" value="PHYTOSULFOKINES 3"/>
    <property type="match status" value="1"/>
</dbReference>
<keyword evidence="11" id="KW-1133">Transmembrane helix</keyword>
<dbReference type="GO" id="GO:0005576">
    <property type="term" value="C:extracellular region"/>
    <property type="evidence" value="ECO:0007669"/>
    <property type="project" value="UniProtKB-SubCell"/>
</dbReference>
<comment type="function">
    <text evidence="1 10">Promotes plant cell differentiation, organogenesis and somatic embryogenesis as well as cell proliferation.</text>
</comment>
<dbReference type="GO" id="GO:0008283">
    <property type="term" value="P:cell population proliferation"/>
    <property type="evidence" value="ECO:0007669"/>
    <property type="project" value="UniProtKB-UniRule"/>
</dbReference>
<gene>
    <name evidence="12" type="ORF">LUZ62_032121</name>
</gene>
<evidence type="ECO:0000256" key="5">
    <source>
        <dbReference type="ARBA" id="ARBA00022525"/>
    </source>
</evidence>
<organism evidence="12 13">
    <name type="scientific">Rhynchospora pubera</name>
    <dbReference type="NCBI Taxonomy" id="906938"/>
    <lineage>
        <taxon>Eukaryota</taxon>
        <taxon>Viridiplantae</taxon>
        <taxon>Streptophyta</taxon>
        <taxon>Embryophyta</taxon>
        <taxon>Tracheophyta</taxon>
        <taxon>Spermatophyta</taxon>
        <taxon>Magnoliopsida</taxon>
        <taxon>Liliopsida</taxon>
        <taxon>Poales</taxon>
        <taxon>Cyperaceae</taxon>
        <taxon>Cyperoideae</taxon>
        <taxon>Rhynchosporeae</taxon>
        <taxon>Rhynchospora</taxon>
    </lineage>
</organism>